<dbReference type="SUPFAM" id="SSF53474">
    <property type="entry name" value="alpha/beta-Hydrolases"/>
    <property type="match status" value="1"/>
</dbReference>
<dbReference type="OrthoDB" id="9786110at2"/>
<dbReference type="InterPro" id="IPR029058">
    <property type="entry name" value="AB_hydrolase_fold"/>
</dbReference>
<proteinExistence type="predicted"/>
<keyword evidence="3" id="KW-0378">Hydrolase</keyword>
<dbReference type="InterPro" id="IPR022742">
    <property type="entry name" value="Hydrolase_4"/>
</dbReference>
<dbReference type="Proteomes" id="UP000234935">
    <property type="component" value="Unassembled WGS sequence"/>
</dbReference>
<keyword evidence="4" id="KW-1185">Reference proteome</keyword>
<dbReference type="GO" id="GO:0016787">
    <property type="term" value="F:hydrolase activity"/>
    <property type="evidence" value="ECO:0007669"/>
    <property type="project" value="UniProtKB-KW"/>
</dbReference>
<feature type="domain" description="Serine aminopeptidase S33" evidence="2">
    <location>
        <begin position="134"/>
        <end position="243"/>
    </location>
</feature>
<evidence type="ECO:0000313" key="3">
    <source>
        <dbReference type="EMBL" id="PLS28298.1"/>
    </source>
</evidence>
<feature type="domain" description="Serine aminopeptidase S33" evidence="2">
    <location>
        <begin position="280"/>
        <end position="331"/>
    </location>
</feature>
<dbReference type="AlphaFoldDB" id="A0A2N5J275"/>
<evidence type="ECO:0000259" key="2">
    <source>
        <dbReference type="Pfam" id="PF12146"/>
    </source>
</evidence>
<dbReference type="EMBL" id="NMYC01000001">
    <property type="protein sequence ID" value="PLS28298.1"/>
    <property type="molecule type" value="Genomic_DNA"/>
</dbReference>
<protein>
    <submittedName>
        <fullName evidence="3">Alpha/beta superfamily hydrolase</fullName>
    </submittedName>
</protein>
<dbReference type="Pfam" id="PF12146">
    <property type="entry name" value="Hydrolase_4"/>
    <property type="match status" value="2"/>
</dbReference>
<evidence type="ECO:0000313" key="4">
    <source>
        <dbReference type="Proteomes" id="UP000234935"/>
    </source>
</evidence>
<dbReference type="PANTHER" id="PTHR43358">
    <property type="entry name" value="ALPHA/BETA-HYDROLASE"/>
    <property type="match status" value="1"/>
</dbReference>
<organism evidence="3 4">
    <name type="scientific">Bifidobacterium anseris</name>
    <dbReference type="NCBI Taxonomy" id="2020963"/>
    <lineage>
        <taxon>Bacteria</taxon>
        <taxon>Bacillati</taxon>
        <taxon>Actinomycetota</taxon>
        <taxon>Actinomycetes</taxon>
        <taxon>Bifidobacteriales</taxon>
        <taxon>Bifidobacteriaceae</taxon>
        <taxon>Bifidobacterium</taxon>
    </lineage>
</organism>
<name>A0A2N5J275_9BIFI</name>
<sequence length="378" mass="39875">MSSSSPSLSPSSSQPHPSSQPSSLSSSTPSRTARIAAGVAAGGALVAATAVAGAGVALLRVALDADCPHSIFVRRSGNHFDDHGATNIPVPEQTQRWFEMTRQSVVIRSYDRLRLHSWRFDPDTARPLPHCYAVCVHGYTGGPEEMAPWAQHYAAMGFTVLTPALRAHERSEGRYVTMGALERRDLKQWVNLIISRDPQARILLHGNSMGGASVLLAGADPCHAPNVKAIVADSAFVCASTQLTGSMADALHVPRALARLSVGVANLLLGRVADASLADADVLDAVRRLTLPTLFIQGGADTIVDPSSARRLYEACASNDCELLVVPDAGHVASLAADPALYWSTVDAFLRRIPAFADAADGTTKTTVKTAVNTNTAA</sequence>
<evidence type="ECO:0000256" key="1">
    <source>
        <dbReference type="SAM" id="MobiDB-lite"/>
    </source>
</evidence>
<dbReference type="InterPro" id="IPR052920">
    <property type="entry name" value="DNA-binding_regulatory"/>
</dbReference>
<dbReference type="PANTHER" id="PTHR43358:SF4">
    <property type="entry name" value="ALPHA_BETA HYDROLASE FOLD-1 DOMAIN-CONTAINING PROTEIN"/>
    <property type="match status" value="1"/>
</dbReference>
<feature type="region of interest" description="Disordered" evidence="1">
    <location>
        <begin position="1"/>
        <end position="30"/>
    </location>
</feature>
<reference evidence="3 4" key="1">
    <citation type="submission" date="2017-07" db="EMBL/GenBank/DDBJ databases">
        <title>Bifidobacterium novel species.</title>
        <authorList>
            <person name="Lugli G.A."/>
            <person name="Milani C."/>
            <person name="Duranti S."/>
            <person name="Mangifesta M."/>
        </authorList>
    </citation>
    <scope>NUCLEOTIDE SEQUENCE [LARGE SCALE GENOMIC DNA]</scope>
    <source>
        <strain evidence="4">Goo31D</strain>
    </source>
</reference>
<dbReference type="Gene3D" id="3.40.50.1820">
    <property type="entry name" value="alpha/beta hydrolase"/>
    <property type="match status" value="1"/>
</dbReference>
<dbReference type="RefSeq" id="WP_051198668.1">
    <property type="nucleotide sequence ID" value="NZ_NMYC01000001.1"/>
</dbReference>
<accession>A0A2N5J275</accession>
<comment type="caution">
    <text evidence="3">The sequence shown here is derived from an EMBL/GenBank/DDBJ whole genome shotgun (WGS) entry which is preliminary data.</text>
</comment>
<gene>
    <name evidence="3" type="ORF">CGZ88_0460</name>
</gene>